<keyword evidence="16" id="KW-0735">Signal-anchor</keyword>
<comment type="pathway">
    <text evidence="2">Cell wall biogenesis; peptidoglycan biosynthesis.</text>
</comment>
<evidence type="ECO:0000256" key="14">
    <source>
        <dbReference type="ARBA" id="ARBA00022801"/>
    </source>
</evidence>
<evidence type="ECO:0000256" key="15">
    <source>
        <dbReference type="ARBA" id="ARBA00022960"/>
    </source>
</evidence>
<keyword evidence="15" id="KW-0133">Cell shape</keyword>
<dbReference type="InterPro" id="IPR012340">
    <property type="entry name" value="NA-bd_OB-fold"/>
</dbReference>
<keyword evidence="12" id="KW-0808">Transferase</keyword>
<evidence type="ECO:0000256" key="21">
    <source>
        <dbReference type="ARBA" id="ARBA00023268"/>
    </source>
</evidence>
<dbReference type="InterPro" id="IPR050396">
    <property type="entry name" value="Glycosyltr_51/Transpeptidase"/>
</dbReference>
<protein>
    <recommendedName>
        <fullName evidence="6">Penicillin-binding protein 1A</fullName>
        <ecNumber evidence="24">2.4.99.28</ecNumber>
        <ecNumber evidence="5">3.4.16.4</ecNumber>
    </recommendedName>
</protein>
<evidence type="ECO:0000256" key="4">
    <source>
        <dbReference type="ARBA" id="ARBA00007739"/>
    </source>
</evidence>
<comment type="similarity">
    <text evidence="4">In the N-terminal section; belongs to the glycosyltransferase 51 family.</text>
</comment>
<dbReference type="InterPro" id="IPR031376">
    <property type="entry name" value="PCB_OB"/>
</dbReference>
<organism evidence="31 32">
    <name type="scientific">Sphingomonas colocasiae</name>
    <dbReference type="NCBI Taxonomy" id="1848973"/>
    <lineage>
        <taxon>Bacteria</taxon>
        <taxon>Pseudomonadati</taxon>
        <taxon>Pseudomonadota</taxon>
        <taxon>Alphaproteobacteria</taxon>
        <taxon>Sphingomonadales</taxon>
        <taxon>Sphingomonadaceae</taxon>
        <taxon>Sphingomonas</taxon>
    </lineage>
</organism>
<dbReference type="PANTHER" id="PTHR32282:SF27">
    <property type="entry name" value="PENICILLIN-BINDING PROTEIN 1A"/>
    <property type="match status" value="1"/>
</dbReference>
<evidence type="ECO:0000256" key="24">
    <source>
        <dbReference type="ARBA" id="ARBA00044770"/>
    </source>
</evidence>
<reference evidence="31 32" key="1">
    <citation type="submission" date="2021-08" db="EMBL/GenBank/DDBJ databases">
        <authorList>
            <person name="Tuo L."/>
        </authorList>
    </citation>
    <scope>NUCLEOTIDE SEQUENCE [LARGE SCALE GENOMIC DNA]</scope>
    <source>
        <strain evidence="31 32">JCM 31229</strain>
    </source>
</reference>
<keyword evidence="13 27" id="KW-0812">Transmembrane</keyword>
<comment type="subcellular location">
    <subcellularLocation>
        <location evidence="1">Cell inner membrane</location>
        <topology evidence="1">Single-pass type II membrane protein</topology>
    </subcellularLocation>
</comment>
<accession>A0ABS7PX09</accession>
<dbReference type="Proteomes" id="UP000706039">
    <property type="component" value="Unassembled WGS sequence"/>
</dbReference>
<evidence type="ECO:0000259" key="29">
    <source>
        <dbReference type="Pfam" id="PF00912"/>
    </source>
</evidence>
<evidence type="ECO:0000256" key="12">
    <source>
        <dbReference type="ARBA" id="ARBA00022679"/>
    </source>
</evidence>
<evidence type="ECO:0000256" key="17">
    <source>
        <dbReference type="ARBA" id="ARBA00022984"/>
    </source>
</evidence>
<feature type="compositionally biased region" description="Basic and acidic residues" evidence="26">
    <location>
        <begin position="794"/>
        <end position="817"/>
    </location>
</feature>
<evidence type="ECO:0000256" key="20">
    <source>
        <dbReference type="ARBA" id="ARBA00023251"/>
    </source>
</evidence>
<keyword evidence="32" id="KW-1185">Reference proteome</keyword>
<comment type="catalytic activity">
    <reaction evidence="25">
        <text>[GlcNAc-(1-&gt;4)-Mur2Ac(oyl-L-Ala-gamma-D-Glu-L-Lys-D-Ala-D-Ala)](n)-di-trans,octa-cis-undecaprenyl diphosphate + beta-D-GlcNAc-(1-&gt;4)-Mur2Ac(oyl-L-Ala-gamma-D-Glu-L-Lys-D-Ala-D-Ala)-di-trans,octa-cis-undecaprenyl diphosphate = [GlcNAc-(1-&gt;4)-Mur2Ac(oyl-L-Ala-gamma-D-Glu-L-Lys-D-Ala-D-Ala)](n+1)-di-trans,octa-cis-undecaprenyl diphosphate + di-trans,octa-cis-undecaprenyl diphosphate + H(+)</text>
        <dbReference type="Rhea" id="RHEA:23708"/>
        <dbReference type="Rhea" id="RHEA-COMP:9602"/>
        <dbReference type="Rhea" id="RHEA-COMP:9603"/>
        <dbReference type="ChEBI" id="CHEBI:15378"/>
        <dbReference type="ChEBI" id="CHEBI:58405"/>
        <dbReference type="ChEBI" id="CHEBI:60033"/>
        <dbReference type="ChEBI" id="CHEBI:78435"/>
        <dbReference type="EC" id="2.4.99.28"/>
    </reaction>
</comment>
<dbReference type="Gene3D" id="2.40.50.140">
    <property type="entry name" value="Nucleic acid-binding proteins"/>
    <property type="match status" value="1"/>
</dbReference>
<comment type="caution">
    <text evidence="31">The sequence shown here is derived from an EMBL/GenBank/DDBJ whole genome shotgun (WGS) entry which is preliminary data.</text>
</comment>
<evidence type="ECO:0000256" key="13">
    <source>
        <dbReference type="ARBA" id="ARBA00022692"/>
    </source>
</evidence>
<keyword evidence="7" id="KW-1003">Cell membrane</keyword>
<evidence type="ECO:0000256" key="2">
    <source>
        <dbReference type="ARBA" id="ARBA00004752"/>
    </source>
</evidence>
<dbReference type="SUPFAM" id="SSF53955">
    <property type="entry name" value="Lysozyme-like"/>
    <property type="match status" value="1"/>
</dbReference>
<sequence length="840" mass="92052">MTEASDQNFSYRLRREASGAWALLARWRRKRWVQWLLAFALLALLGWLLIWLIFARNLPSAETLLTYEPPLPTNVRAIDGTPVHSYARERRVQLSYAEYPPLLVRAFLAAEDRTFFEHGGLDYPGIVAAIINNITSDGRPVGASTITQQVAKNLLLTNELSYVRKVKEAILAKRIESVLTKQQIMELYLNQIALGRQSFGVQAAARAYFDKDVEALTLPEMAFLAILPKAPSTYSRDTAKATTRRNFVLSEMKRNGFITEGQMLAAQAAPLGIRPNIGARYEYVGGYYMEEVRRQLIDKYGENADGGRNPYSVYGGGLWVRTSFNPAYQEYTQDALRAGLIRYDGGRGWHGPIDKIEVGDRWRTNLALRNIGVDYKDWRIAVIISKSAAAAEIGFSDGATGTLPAGFASMPRRGTAETAFSVMNPGDLIAVAPEGNVWGLRNIPEVSGGMVVEDPHTGRVLAMQGGFDARLQSYNRATQAERQPGSTFKPIAYAAALDSGMTPASIIVDGPFCVYQGARLGQKCFRNFGGSAGAGPQTMRWGIEQSRNLMTVRAASQTGMDKVVKMAAALGVSLPGKAYPQVLAVALGAGDTTVLRLTNAYSILANNGKALTPTLIDYVQDRHGKAIYRADTRPCEGCSAKDWDGKAMPRPPARTKLAMDPMTAFQMVHILEGVIQRGTATTLRELNRPIFGKTGTTSGPTNVWFVGGSADVVAGVYMGFDQPRSMGGHAQGGTMAAPIFKAFAQKAFKDMAVVPFRAPPGIRMVRIDRRSGRKVFGAWPSGDDPKPAVIWEAFKPESEPRRSIRRDEIAKDKKKDPATAGAAARPRNDSEFLQRQDGIY</sequence>
<evidence type="ECO:0000256" key="3">
    <source>
        <dbReference type="ARBA" id="ARBA00007090"/>
    </source>
</evidence>
<evidence type="ECO:0000256" key="5">
    <source>
        <dbReference type="ARBA" id="ARBA00012448"/>
    </source>
</evidence>
<name>A0ABS7PX09_9SPHN</name>
<evidence type="ECO:0000256" key="9">
    <source>
        <dbReference type="ARBA" id="ARBA00022645"/>
    </source>
</evidence>
<dbReference type="InterPro" id="IPR001264">
    <property type="entry name" value="Glyco_trans_51"/>
</dbReference>
<dbReference type="EMBL" id="JAINVV010000013">
    <property type="protein sequence ID" value="MBY8825894.1"/>
    <property type="molecule type" value="Genomic_DNA"/>
</dbReference>
<evidence type="ECO:0000256" key="18">
    <source>
        <dbReference type="ARBA" id="ARBA00022989"/>
    </source>
</evidence>
<keyword evidence="17" id="KW-0573">Peptidoglycan synthesis</keyword>
<keyword evidence="22" id="KW-0961">Cell wall biogenesis/degradation</keyword>
<dbReference type="InterPro" id="IPR023346">
    <property type="entry name" value="Lysozyme-like_dom_sf"/>
</dbReference>
<dbReference type="Pfam" id="PF17092">
    <property type="entry name" value="PCB_OB"/>
    <property type="match status" value="1"/>
</dbReference>
<evidence type="ECO:0000313" key="32">
    <source>
        <dbReference type="Proteomes" id="UP000706039"/>
    </source>
</evidence>
<dbReference type="InterPro" id="IPR001460">
    <property type="entry name" value="PCN-bd_Tpept"/>
</dbReference>
<feature type="transmembrane region" description="Helical" evidence="27">
    <location>
        <begin position="35"/>
        <end position="54"/>
    </location>
</feature>
<dbReference type="Gene3D" id="3.40.710.10">
    <property type="entry name" value="DD-peptidase/beta-lactamase superfamily"/>
    <property type="match status" value="1"/>
</dbReference>
<keyword evidence="11" id="KW-0328">Glycosyltransferase</keyword>
<evidence type="ECO:0000256" key="16">
    <source>
        <dbReference type="ARBA" id="ARBA00022968"/>
    </source>
</evidence>
<evidence type="ECO:0000256" key="25">
    <source>
        <dbReference type="ARBA" id="ARBA00049902"/>
    </source>
</evidence>
<keyword evidence="9" id="KW-0121">Carboxypeptidase</keyword>
<dbReference type="Pfam" id="PF00905">
    <property type="entry name" value="Transpeptidase"/>
    <property type="match status" value="1"/>
</dbReference>
<comment type="catalytic activity">
    <reaction evidence="23">
        <text>Preferential cleavage: (Ac)2-L-Lys-D-Ala-|-D-Ala. Also transpeptidation of peptidyl-alanyl moieties that are N-acyl substituents of D-alanine.</text>
        <dbReference type="EC" id="3.4.16.4"/>
    </reaction>
</comment>
<evidence type="ECO:0000256" key="8">
    <source>
        <dbReference type="ARBA" id="ARBA00022519"/>
    </source>
</evidence>
<evidence type="ECO:0000259" key="30">
    <source>
        <dbReference type="Pfam" id="PF17092"/>
    </source>
</evidence>
<dbReference type="Pfam" id="PF00912">
    <property type="entry name" value="Transgly"/>
    <property type="match status" value="1"/>
</dbReference>
<feature type="domain" description="Penicillin-binding protein transpeptidase" evidence="28">
    <location>
        <begin position="448"/>
        <end position="743"/>
    </location>
</feature>
<keyword evidence="19 27" id="KW-0472">Membrane</keyword>
<evidence type="ECO:0000256" key="10">
    <source>
        <dbReference type="ARBA" id="ARBA00022670"/>
    </source>
</evidence>
<keyword evidence="20" id="KW-0046">Antibiotic resistance</keyword>
<dbReference type="SUPFAM" id="SSF56601">
    <property type="entry name" value="beta-lactamase/transpeptidase-like"/>
    <property type="match status" value="1"/>
</dbReference>
<evidence type="ECO:0000256" key="22">
    <source>
        <dbReference type="ARBA" id="ARBA00023316"/>
    </source>
</evidence>
<feature type="domain" description="Penicillin-binding protein OB-like" evidence="30">
    <location>
        <begin position="349"/>
        <end position="446"/>
    </location>
</feature>
<evidence type="ECO:0000256" key="23">
    <source>
        <dbReference type="ARBA" id="ARBA00034000"/>
    </source>
</evidence>
<evidence type="ECO:0000256" key="6">
    <source>
        <dbReference type="ARBA" id="ARBA00018638"/>
    </source>
</evidence>
<keyword evidence="14" id="KW-0378">Hydrolase</keyword>
<dbReference type="PANTHER" id="PTHR32282">
    <property type="entry name" value="BINDING PROTEIN TRANSPEPTIDASE, PUTATIVE-RELATED"/>
    <property type="match status" value="1"/>
</dbReference>
<evidence type="ECO:0000256" key="27">
    <source>
        <dbReference type="SAM" id="Phobius"/>
    </source>
</evidence>
<evidence type="ECO:0000256" key="1">
    <source>
        <dbReference type="ARBA" id="ARBA00004249"/>
    </source>
</evidence>
<evidence type="ECO:0000256" key="11">
    <source>
        <dbReference type="ARBA" id="ARBA00022676"/>
    </source>
</evidence>
<feature type="region of interest" description="Disordered" evidence="26">
    <location>
        <begin position="793"/>
        <end position="840"/>
    </location>
</feature>
<dbReference type="RefSeq" id="WP_222992983.1">
    <property type="nucleotide sequence ID" value="NZ_JAINVV010000013.1"/>
</dbReference>
<dbReference type="EC" id="3.4.16.4" evidence="5"/>
<evidence type="ECO:0000256" key="7">
    <source>
        <dbReference type="ARBA" id="ARBA00022475"/>
    </source>
</evidence>
<keyword evidence="18 27" id="KW-1133">Transmembrane helix</keyword>
<dbReference type="InterPro" id="IPR036950">
    <property type="entry name" value="PBP_transglycosylase"/>
</dbReference>
<keyword evidence="8" id="KW-0997">Cell inner membrane</keyword>
<proteinExistence type="inferred from homology"/>
<evidence type="ECO:0000259" key="28">
    <source>
        <dbReference type="Pfam" id="PF00905"/>
    </source>
</evidence>
<comment type="similarity">
    <text evidence="3">In the C-terminal section; belongs to the transpeptidase family.</text>
</comment>
<dbReference type="Gene3D" id="1.10.3810.10">
    <property type="entry name" value="Biosynthetic peptidoglycan transglycosylase-like"/>
    <property type="match status" value="1"/>
</dbReference>
<evidence type="ECO:0000256" key="19">
    <source>
        <dbReference type="ARBA" id="ARBA00023136"/>
    </source>
</evidence>
<gene>
    <name evidence="31" type="ORF">K7G82_26575</name>
</gene>
<evidence type="ECO:0000313" key="31">
    <source>
        <dbReference type="EMBL" id="MBY8825894.1"/>
    </source>
</evidence>
<dbReference type="InterPro" id="IPR012338">
    <property type="entry name" value="Beta-lactam/transpept-like"/>
</dbReference>
<keyword evidence="10" id="KW-0645">Protease</keyword>
<evidence type="ECO:0000256" key="26">
    <source>
        <dbReference type="SAM" id="MobiDB-lite"/>
    </source>
</evidence>
<keyword evidence="21" id="KW-0511">Multifunctional enzyme</keyword>
<feature type="domain" description="Glycosyl transferase family 51" evidence="29">
    <location>
        <begin position="80"/>
        <end position="253"/>
    </location>
</feature>
<dbReference type="EC" id="2.4.99.28" evidence="24"/>